<reference evidence="1 2" key="1">
    <citation type="journal article" date="2018" name="Front. Plant Sci.">
        <title>Red Clover (Trifolium pratense) and Zigzag Clover (T. medium) - A Picture of Genomic Similarities and Differences.</title>
        <authorList>
            <person name="Dluhosova J."/>
            <person name="Istvanek J."/>
            <person name="Nedelnik J."/>
            <person name="Repkova J."/>
        </authorList>
    </citation>
    <scope>NUCLEOTIDE SEQUENCE [LARGE SCALE GENOMIC DNA]</scope>
    <source>
        <strain evidence="2">cv. 10/8</strain>
        <tissue evidence="1">Leaf</tissue>
    </source>
</reference>
<keyword evidence="2" id="KW-1185">Reference proteome</keyword>
<feature type="non-terminal residue" evidence="1">
    <location>
        <position position="17"/>
    </location>
</feature>
<dbReference type="EMBL" id="LXQA010704700">
    <property type="protein sequence ID" value="MCI66894.1"/>
    <property type="molecule type" value="Genomic_DNA"/>
</dbReference>
<accession>A0A392U2H0</accession>
<comment type="caution">
    <text evidence="1">The sequence shown here is derived from an EMBL/GenBank/DDBJ whole genome shotgun (WGS) entry which is preliminary data.</text>
</comment>
<protein>
    <submittedName>
        <fullName evidence="1">Uncharacterized protein</fullName>
    </submittedName>
</protein>
<evidence type="ECO:0000313" key="1">
    <source>
        <dbReference type="EMBL" id="MCI66894.1"/>
    </source>
</evidence>
<proteinExistence type="predicted"/>
<name>A0A392U2H0_9FABA</name>
<evidence type="ECO:0000313" key="2">
    <source>
        <dbReference type="Proteomes" id="UP000265520"/>
    </source>
</evidence>
<dbReference type="AlphaFoldDB" id="A0A392U2H0"/>
<organism evidence="1 2">
    <name type="scientific">Trifolium medium</name>
    <dbReference type="NCBI Taxonomy" id="97028"/>
    <lineage>
        <taxon>Eukaryota</taxon>
        <taxon>Viridiplantae</taxon>
        <taxon>Streptophyta</taxon>
        <taxon>Embryophyta</taxon>
        <taxon>Tracheophyta</taxon>
        <taxon>Spermatophyta</taxon>
        <taxon>Magnoliopsida</taxon>
        <taxon>eudicotyledons</taxon>
        <taxon>Gunneridae</taxon>
        <taxon>Pentapetalae</taxon>
        <taxon>rosids</taxon>
        <taxon>fabids</taxon>
        <taxon>Fabales</taxon>
        <taxon>Fabaceae</taxon>
        <taxon>Papilionoideae</taxon>
        <taxon>50 kb inversion clade</taxon>
        <taxon>NPAAA clade</taxon>
        <taxon>Hologalegina</taxon>
        <taxon>IRL clade</taxon>
        <taxon>Trifolieae</taxon>
        <taxon>Trifolium</taxon>
    </lineage>
</organism>
<dbReference type="Proteomes" id="UP000265520">
    <property type="component" value="Unassembled WGS sequence"/>
</dbReference>
<sequence length="17" mass="1664">MGSGVGMCRGIVGGNLR</sequence>